<evidence type="ECO:0000313" key="3">
    <source>
        <dbReference type="EMBL" id="PSR48168.1"/>
    </source>
</evidence>
<dbReference type="Pfam" id="PF01182">
    <property type="entry name" value="Glucosamine_iso"/>
    <property type="match status" value="1"/>
</dbReference>
<reference evidence="3 4" key="1">
    <citation type="submission" date="2018-03" db="EMBL/GenBank/DDBJ databases">
        <title>First report of an OXA-48+CTX-M-M-producing Kluyvera ascorbata clone recovered from patients admitted in a University Hospital in Madrid, Spain.</title>
        <authorList>
            <person name="Hernandez-Garcia M."/>
            <person name="Leon-Sampedro R."/>
            <person name="Perez-Viso B."/>
            <person name="Morosini M.I."/>
            <person name="Lopez-Fresnena N."/>
            <person name="Coque T.M."/>
            <person name="Bonten M."/>
            <person name="Malhotra-Kumar S."/>
            <person name="Ruiz-Garbajosa P."/>
            <person name="Canton R."/>
        </authorList>
    </citation>
    <scope>NUCLEOTIDE SEQUENCE [LARGE SCALE GENOMIC DNA]</scope>
    <source>
        <strain evidence="3 4">KA2</strain>
    </source>
</reference>
<dbReference type="GO" id="GO:0005737">
    <property type="term" value="C:cytoplasm"/>
    <property type="evidence" value="ECO:0007669"/>
    <property type="project" value="TreeGrafter"/>
</dbReference>
<dbReference type="RefSeq" id="WP_106924604.1">
    <property type="nucleotide sequence ID" value="NZ_CABMMU010000002.1"/>
</dbReference>
<name>A0A2T2Y6U6_9ENTR</name>
<protein>
    <submittedName>
        <fullName evidence="3">Glucosamine-6-phosphate deaminase</fullName>
    </submittedName>
</protein>
<evidence type="ECO:0000259" key="2">
    <source>
        <dbReference type="Pfam" id="PF01182"/>
    </source>
</evidence>
<dbReference type="GO" id="GO:0005975">
    <property type="term" value="P:carbohydrate metabolic process"/>
    <property type="evidence" value="ECO:0007669"/>
    <property type="project" value="InterPro"/>
</dbReference>
<proteinExistence type="predicted"/>
<dbReference type="PANTHER" id="PTHR11280:SF5">
    <property type="entry name" value="GLUCOSAMINE-6-PHOSPHATE ISOMERASE"/>
    <property type="match status" value="1"/>
</dbReference>
<keyword evidence="1" id="KW-0378">Hydrolase</keyword>
<dbReference type="EMBL" id="PYHO01000002">
    <property type="protein sequence ID" value="PSR48168.1"/>
    <property type="molecule type" value="Genomic_DNA"/>
</dbReference>
<dbReference type="InterPro" id="IPR037171">
    <property type="entry name" value="NagB/RpiA_transferase-like"/>
</dbReference>
<evidence type="ECO:0000313" key="4">
    <source>
        <dbReference type="Proteomes" id="UP000240892"/>
    </source>
</evidence>
<dbReference type="AlphaFoldDB" id="A0A2T2Y6U6"/>
<sequence length="240" mass="26546">MELAICSQQQFSRVLGDAIIDALQQEGTVCLASGDTPQRAYQYVAAEYQRRRFPLRATLVGLDEWVGLGQQDEGSCQYAMHHDLYQHLALRPGQLQQFDATHTGEALEHECHRINQLLAERPLRLTLLGIGQNGHLGLNEPGSAFNSLAHISNLSETTIRVAQKYFPTATRLHQGITLGIGNILASEHIIIAASGAHKRNIVQRLLFTPPNENFPATSLKQHANTILLLDDAVFNVESIL</sequence>
<dbReference type="GO" id="GO:0004342">
    <property type="term" value="F:glucosamine-6-phosphate deaminase activity"/>
    <property type="evidence" value="ECO:0007669"/>
    <property type="project" value="InterPro"/>
</dbReference>
<gene>
    <name evidence="3" type="ORF">C8256_03185</name>
</gene>
<organism evidence="3 4">
    <name type="scientific">Kluyvera genomosp. 2</name>
    <dbReference type="NCBI Taxonomy" id="2774054"/>
    <lineage>
        <taxon>Bacteria</taxon>
        <taxon>Pseudomonadati</taxon>
        <taxon>Pseudomonadota</taxon>
        <taxon>Gammaproteobacteria</taxon>
        <taxon>Enterobacterales</taxon>
        <taxon>Enterobacteriaceae</taxon>
        <taxon>Kluyvera</taxon>
    </lineage>
</organism>
<dbReference type="Proteomes" id="UP000240892">
    <property type="component" value="Unassembled WGS sequence"/>
</dbReference>
<dbReference type="InterPro" id="IPR006148">
    <property type="entry name" value="Glc/Gal-6P_isomerase"/>
</dbReference>
<dbReference type="SUPFAM" id="SSF100950">
    <property type="entry name" value="NagB/RpiA/CoA transferase-like"/>
    <property type="match status" value="1"/>
</dbReference>
<dbReference type="GO" id="GO:0006043">
    <property type="term" value="P:glucosamine catabolic process"/>
    <property type="evidence" value="ECO:0007669"/>
    <property type="project" value="TreeGrafter"/>
</dbReference>
<dbReference type="Gene3D" id="3.40.50.1360">
    <property type="match status" value="1"/>
</dbReference>
<comment type="caution">
    <text evidence="3">The sequence shown here is derived from an EMBL/GenBank/DDBJ whole genome shotgun (WGS) entry which is preliminary data.</text>
</comment>
<accession>A0A2T2Y6U6</accession>
<keyword evidence="4" id="KW-1185">Reference proteome</keyword>
<dbReference type="GO" id="GO:0042802">
    <property type="term" value="F:identical protein binding"/>
    <property type="evidence" value="ECO:0007669"/>
    <property type="project" value="TreeGrafter"/>
</dbReference>
<dbReference type="PANTHER" id="PTHR11280">
    <property type="entry name" value="GLUCOSAMINE-6-PHOSPHATE ISOMERASE"/>
    <property type="match status" value="1"/>
</dbReference>
<evidence type="ECO:0000256" key="1">
    <source>
        <dbReference type="ARBA" id="ARBA00022801"/>
    </source>
</evidence>
<feature type="domain" description="Glucosamine/galactosamine-6-phosphate isomerase" evidence="2">
    <location>
        <begin position="16"/>
        <end position="224"/>
    </location>
</feature>
<dbReference type="GO" id="GO:0006046">
    <property type="term" value="P:N-acetylglucosamine catabolic process"/>
    <property type="evidence" value="ECO:0007669"/>
    <property type="project" value="TreeGrafter"/>
</dbReference>
<dbReference type="GO" id="GO:0019262">
    <property type="term" value="P:N-acetylneuraminate catabolic process"/>
    <property type="evidence" value="ECO:0007669"/>
    <property type="project" value="TreeGrafter"/>
</dbReference>
<dbReference type="InterPro" id="IPR004547">
    <property type="entry name" value="Glucosamine6P_isomerase"/>
</dbReference>